<dbReference type="GO" id="GO:0009002">
    <property type="term" value="F:serine-type D-Ala-D-Ala carboxypeptidase activity"/>
    <property type="evidence" value="ECO:0007669"/>
    <property type="project" value="InterPro"/>
</dbReference>
<evidence type="ECO:0000256" key="9">
    <source>
        <dbReference type="RuleBase" id="RU004016"/>
    </source>
</evidence>
<dbReference type="GO" id="GO:0071555">
    <property type="term" value="P:cell wall organization"/>
    <property type="evidence" value="ECO:0007669"/>
    <property type="project" value="UniProtKB-KW"/>
</dbReference>
<dbReference type="RefSeq" id="WP_149110924.1">
    <property type="nucleotide sequence ID" value="NZ_CP042425.1"/>
</dbReference>
<dbReference type="GO" id="GO:0009252">
    <property type="term" value="P:peptidoglycan biosynthetic process"/>
    <property type="evidence" value="ECO:0007669"/>
    <property type="project" value="UniProtKB-KW"/>
</dbReference>
<sequence>MTRRAIAFAFLAFFPLLSTAQSLPLKAKPDAPDGPPFVSAKAWIAVDGATGKVLGGDSQAEARPMASTSKIMTAWIVLKLAADDAKVFDETITYSERAAKTVGSSAKLNAGEKVSVRELLYGLLLPSGNDAAVAFAEHFGSRFGKDADGEPLLRFVNEMNRRAKELGLKEMSYRDPNGLSPQNVSSVRDLATLAREALKDEAFRKYVSTRHYEGSITDSGGNKRKAVWTNTNKLLDIEGYEGVKTGTTTPAGNCLVASCKRGEDRVIVVVLGSTSADGRYIDARNLFRWAWHEKASGK</sequence>
<name>A0A5C1AC53_9BACT</name>
<dbReference type="SUPFAM" id="SSF56601">
    <property type="entry name" value="beta-lactamase/transpeptidase-like"/>
    <property type="match status" value="1"/>
</dbReference>
<keyword evidence="4" id="KW-0133">Cell shape</keyword>
<dbReference type="Proteomes" id="UP000324974">
    <property type="component" value="Chromosome"/>
</dbReference>
<evidence type="ECO:0000313" key="12">
    <source>
        <dbReference type="EMBL" id="QEL16165.1"/>
    </source>
</evidence>
<protein>
    <submittedName>
        <fullName evidence="12">D-alanyl-D-alanine carboxypeptidase</fullName>
    </submittedName>
</protein>
<evidence type="ECO:0000259" key="11">
    <source>
        <dbReference type="Pfam" id="PF00768"/>
    </source>
</evidence>
<keyword evidence="5" id="KW-0573">Peptidoglycan synthesis</keyword>
<feature type="chain" id="PRO_5022910936" evidence="10">
    <location>
        <begin position="21"/>
        <end position="298"/>
    </location>
</feature>
<keyword evidence="6" id="KW-0961">Cell wall biogenesis/degradation</keyword>
<evidence type="ECO:0000256" key="3">
    <source>
        <dbReference type="ARBA" id="ARBA00022801"/>
    </source>
</evidence>
<dbReference type="InterPro" id="IPR018044">
    <property type="entry name" value="Peptidase_S11"/>
</dbReference>
<dbReference type="InterPro" id="IPR012338">
    <property type="entry name" value="Beta-lactam/transpept-like"/>
</dbReference>
<evidence type="ECO:0000256" key="6">
    <source>
        <dbReference type="ARBA" id="ARBA00023316"/>
    </source>
</evidence>
<dbReference type="InterPro" id="IPR001967">
    <property type="entry name" value="Peptidase_S11_N"/>
</dbReference>
<evidence type="ECO:0000256" key="1">
    <source>
        <dbReference type="ARBA" id="ARBA00007164"/>
    </source>
</evidence>
<dbReference type="PRINTS" id="PR00725">
    <property type="entry name" value="DADACBPTASE1"/>
</dbReference>
<dbReference type="GO" id="GO:0006508">
    <property type="term" value="P:proteolysis"/>
    <property type="evidence" value="ECO:0007669"/>
    <property type="project" value="InterPro"/>
</dbReference>
<evidence type="ECO:0000256" key="8">
    <source>
        <dbReference type="PIRSR" id="PIRSR618044-2"/>
    </source>
</evidence>
<evidence type="ECO:0000256" key="4">
    <source>
        <dbReference type="ARBA" id="ARBA00022960"/>
    </source>
</evidence>
<keyword evidence="3" id="KW-0378">Hydrolase</keyword>
<dbReference type="EMBL" id="CP042425">
    <property type="protein sequence ID" value="QEL16165.1"/>
    <property type="molecule type" value="Genomic_DNA"/>
</dbReference>
<dbReference type="Pfam" id="PF00768">
    <property type="entry name" value="Peptidase_S11"/>
    <property type="match status" value="1"/>
</dbReference>
<feature type="active site" description="Proton acceptor" evidence="7">
    <location>
        <position position="67"/>
    </location>
</feature>
<gene>
    <name evidence="12" type="ORF">PX52LOC_03104</name>
</gene>
<dbReference type="PANTHER" id="PTHR21581:SF33">
    <property type="entry name" value="D-ALANYL-D-ALANINE CARBOXYPEPTIDASE DACB"/>
    <property type="match status" value="1"/>
</dbReference>
<dbReference type="PANTHER" id="PTHR21581">
    <property type="entry name" value="D-ALANYL-D-ALANINE CARBOXYPEPTIDASE"/>
    <property type="match status" value="1"/>
</dbReference>
<dbReference type="OrthoDB" id="9791132at2"/>
<keyword evidence="2 10" id="KW-0732">Signal</keyword>
<reference evidence="13" key="1">
    <citation type="submission" date="2019-08" db="EMBL/GenBank/DDBJ databases">
        <title>Limnoglobus roseus gen. nov., sp. nov., a novel freshwater planctomycete with a giant genome from the family Gemmataceae.</title>
        <authorList>
            <person name="Kulichevskaya I.S."/>
            <person name="Naumoff D.G."/>
            <person name="Miroshnikov K."/>
            <person name="Ivanova A."/>
            <person name="Philippov D.A."/>
            <person name="Hakobyan A."/>
            <person name="Rijpstra I.C."/>
            <person name="Sinninghe Damste J.S."/>
            <person name="Liesack W."/>
            <person name="Dedysh S.N."/>
        </authorList>
    </citation>
    <scope>NUCLEOTIDE SEQUENCE [LARGE SCALE GENOMIC DNA]</scope>
    <source>
        <strain evidence="13">PX52</strain>
    </source>
</reference>
<dbReference type="KEGG" id="lrs:PX52LOC_03104"/>
<evidence type="ECO:0000256" key="7">
    <source>
        <dbReference type="PIRSR" id="PIRSR618044-1"/>
    </source>
</evidence>
<feature type="binding site" evidence="8">
    <location>
        <position position="244"/>
    </location>
    <ligand>
        <name>substrate</name>
    </ligand>
</feature>
<feature type="domain" description="Peptidase S11 D-alanyl-D-alanine carboxypeptidase A N-terminal" evidence="11">
    <location>
        <begin position="35"/>
        <end position="273"/>
    </location>
</feature>
<dbReference type="GO" id="GO:0008360">
    <property type="term" value="P:regulation of cell shape"/>
    <property type="evidence" value="ECO:0007669"/>
    <property type="project" value="UniProtKB-KW"/>
</dbReference>
<evidence type="ECO:0000313" key="13">
    <source>
        <dbReference type="Proteomes" id="UP000324974"/>
    </source>
</evidence>
<feature type="active site" evidence="7">
    <location>
        <position position="127"/>
    </location>
</feature>
<keyword evidence="12" id="KW-0645">Protease</keyword>
<proteinExistence type="inferred from homology"/>
<evidence type="ECO:0000256" key="5">
    <source>
        <dbReference type="ARBA" id="ARBA00022984"/>
    </source>
</evidence>
<feature type="signal peptide" evidence="10">
    <location>
        <begin position="1"/>
        <end position="20"/>
    </location>
</feature>
<accession>A0A5C1AC53</accession>
<evidence type="ECO:0000256" key="2">
    <source>
        <dbReference type="ARBA" id="ARBA00022729"/>
    </source>
</evidence>
<dbReference type="AlphaFoldDB" id="A0A5C1AC53"/>
<comment type="similarity">
    <text evidence="1 9">Belongs to the peptidase S11 family.</text>
</comment>
<evidence type="ECO:0000256" key="10">
    <source>
        <dbReference type="SAM" id="SignalP"/>
    </source>
</evidence>
<organism evidence="12 13">
    <name type="scientific">Limnoglobus roseus</name>
    <dbReference type="NCBI Taxonomy" id="2598579"/>
    <lineage>
        <taxon>Bacteria</taxon>
        <taxon>Pseudomonadati</taxon>
        <taxon>Planctomycetota</taxon>
        <taxon>Planctomycetia</taxon>
        <taxon>Gemmatales</taxon>
        <taxon>Gemmataceae</taxon>
        <taxon>Limnoglobus</taxon>
    </lineage>
</organism>
<keyword evidence="13" id="KW-1185">Reference proteome</keyword>
<keyword evidence="12" id="KW-0121">Carboxypeptidase</keyword>
<feature type="active site" description="Proton acceptor" evidence="7">
    <location>
        <position position="70"/>
    </location>
</feature>
<dbReference type="Gene3D" id="3.40.710.10">
    <property type="entry name" value="DD-peptidase/beta-lactamase superfamily"/>
    <property type="match status" value="1"/>
</dbReference>